<keyword evidence="3 6" id="KW-0547">Nucleotide-binding</keyword>
<organism evidence="11">
    <name type="scientific">Paratrypanosoma confusum</name>
    <dbReference type="NCBI Taxonomy" id="1470209"/>
    <lineage>
        <taxon>Eukaryota</taxon>
        <taxon>Discoba</taxon>
        <taxon>Euglenozoa</taxon>
        <taxon>Kinetoplastea</taxon>
        <taxon>Metakinetoplastina</taxon>
        <taxon>Trypanosomatida</taxon>
        <taxon>Trypanosomatidae</taxon>
        <taxon>Paratrypanosoma</taxon>
    </lineage>
</organism>
<feature type="binding site" evidence="6">
    <location>
        <position position="42"/>
    </location>
    <ligand>
        <name>ATP</name>
        <dbReference type="ChEBI" id="CHEBI:30616"/>
    </ligand>
</feature>
<protein>
    <recommendedName>
        <fullName evidence="8">Mitogen-activated protein kinase</fullName>
        <ecNumber evidence="8">2.7.11.24</ecNumber>
    </recommendedName>
</protein>
<dbReference type="EMBL" id="KC534818">
    <property type="protein sequence ID" value="AGG11587.1"/>
    <property type="molecule type" value="Genomic_DNA"/>
</dbReference>
<dbReference type="InterPro" id="IPR000719">
    <property type="entry name" value="Prot_kinase_dom"/>
</dbReference>
<dbReference type="InterPro" id="IPR050117">
    <property type="entry name" value="MAPK"/>
</dbReference>
<dbReference type="Gene3D" id="1.10.510.10">
    <property type="entry name" value="Transferase(Phosphotransferase) domain 1"/>
    <property type="match status" value="1"/>
</dbReference>
<evidence type="ECO:0000256" key="8">
    <source>
        <dbReference type="RuleBase" id="RU361165"/>
    </source>
</evidence>
<dbReference type="PROSITE" id="PS01351">
    <property type="entry name" value="MAPK"/>
    <property type="match status" value="1"/>
</dbReference>
<name>U3LP01_9TRYP</name>
<dbReference type="FunFam" id="1.10.510.10:FF:000238">
    <property type="entry name" value="Mitogen-activated protein kinase"/>
    <property type="match status" value="1"/>
</dbReference>
<dbReference type="GO" id="GO:0004707">
    <property type="term" value="F:MAP kinase activity"/>
    <property type="evidence" value="ECO:0007669"/>
    <property type="project" value="UniProtKB-EC"/>
</dbReference>
<dbReference type="EC" id="2.7.11.24" evidence="8"/>
<comment type="activity regulation">
    <text evidence="8">Activated by threonine and tyrosine phosphorylation.</text>
</comment>
<dbReference type="InterPro" id="IPR008271">
    <property type="entry name" value="Ser/Thr_kinase_AS"/>
</dbReference>
<evidence type="ECO:0000256" key="2">
    <source>
        <dbReference type="ARBA" id="ARBA00022679"/>
    </source>
</evidence>
<keyword evidence="8" id="KW-0460">Magnesium</keyword>
<comment type="cofactor">
    <cofactor evidence="8">
        <name>Mg(2+)</name>
        <dbReference type="ChEBI" id="CHEBI:18420"/>
    </cofactor>
</comment>
<accession>U3LP01</accession>
<dbReference type="PROSITE" id="PS50011">
    <property type="entry name" value="PROTEIN_KINASE_DOM"/>
    <property type="match status" value="1"/>
</dbReference>
<sequence length="442" mass="49460">MSTEIEPHIVRKYEIQTQLGKGAYGIVWRAQDRRTKQVVALKKIYDAFQNGTDAQRTFREVMFLQALKHPNIIKLLNVHRATNDKDIYLVFEYMETDLHAVIRANILENIHKQYLIYQLLKTLKYLHSAELLHRDMKPSNLLVNSDCSMKVADFGLARSILSLEREQVTRPVLTDYIATRWYRPPEILLGSTRYTKGVDMWSVGCILGELALGRPIFPGKSTTHQLELIIAVVGQPTPQDIAATNSRYAETMLSQLRRPVPKSWAELLPKASAGALDLIQRLMCFNPNNRMTAEQALEHPYVAAFHKVRDEPSAASPITISLPDDTRFTLEEYREKLYQEIASNKKRIKIRELRASALPAPTPQTTTSTRPPAASSTTQTTTAQSKAATKPVSRVVTASAPRLSGTASGHVTRSTVNARPAGVSSSSIGHTHNSGLMRPGRE</sequence>
<evidence type="ECO:0000256" key="9">
    <source>
        <dbReference type="SAM" id="MobiDB-lite"/>
    </source>
</evidence>
<keyword evidence="1 7" id="KW-0723">Serine/threonine-protein kinase</keyword>
<feature type="domain" description="Protein kinase" evidence="10">
    <location>
        <begin position="13"/>
        <end position="302"/>
    </location>
</feature>
<dbReference type="SUPFAM" id="SSF56112">
    <property type="entry name" value="Protein kinase-like (PK-like)"/>
    <property type="match status" value="1"/>
</dbReference>
<evidence type="ECO:0000256" key="7">
    <source>
        <dbReference type="RuleBase" id="RU000304"/>
    </source>
</evidence>
<evidence type="ECO:0000256" key="3">
    <source>
        <dbReference type="ARBA" id="ARBA00022741"/>
    </source>
</evidence>
<feature type="compositionally biased region" description="Polar residues" evidence="9">
    <location>
        <begin position="405"/>
        <end position="434"/>
    </location>
</feature>
<evidence type="ECO:0000256" key="6">
    <source>
        <dbReference type="PROSITE-ProRule" id="PRU10141"/>
    </source>
</evidence>
<evidence type="ECO:0000259" key="10">
    <source>
        <dbReference type="PROSITE" id="PS50011"/>
    </source>
</evidence>
<evidence type="ECO:0000256" key="1">
    <source>
        <dbReference type="ARBA" id="ARBA00022527"/>
    </source>
</evidence>
<dbReference type="PROSITE" id="PS00108">
    <property type="entry name" value="PROTEIN_KINASE_ST"/>
    <property type="match status" value="1"/>
</dbReference>
<evidence type="ECO:0000256" key="4">
    <source>
        <dbReference type="ARBA" id="ARBA00022777"/>
    </source>
</evidence>
<proteinExistence type="inferred from homology"/>
<dbReference type="PANTHER" id="PTHR24055">
    <property type="entry name" value="MITOGEN-ACTIVATED PROTEIN KINASE"/>
    <property type="match status" value="1"/>
</dbReference>
<dbReference type="VEuPathDB" id="TriTrypDB:PCON_0014600"/>
<dbReference type="GO" id="GO:0005524">
    <property type="term" value="F:ATP binding"/>
    <property type="evidence" value="ECO:0007669"/>
    <property type="project" value="UniProtKB-UniRule"/>
</dbReference>
<evidence type="ECO:0000256" key="5">
    <source>
        <dbReference type="ARBA" id="ARBA00022840"/>
    </source>
</evidence>
<dbReference type="PROSITE" id="PS00107">
    <property type="entry name" value="PROTEIN_KINASE_ATP"/>
    <property type="match status" value="1"/>
</dbReference>
<keyword evidence="2 8" id="KW-0808">Transferase</keyword>
<dbReference type="FunFam" id="3.30.200.20:FF:001058">
    <property type="entry name" value="Mitogen-activated protein kinase"/>
    <property type="match status" value="1"/>
</dbReference>
<reference evidence="11" key="1">
    <citation type="journal article" date="2013" name="Curr. Biol.">
        <title>Paratrypanosoma is a novel early-branching trypanosomatid.</title>
        <authorList>
            <person name="Flegontov P."/>
            <person name="Votypka J."/>
            <person name="Skalicky T."/>
            <person name="Logacheva M.D."/>
            <person name="Penin A.A."/>
            <person name="Tanifuji G."/>
            <person name="Onodera N.T."/>
            <person name="Kondrashov A.S."/>
            <person name="Volf P."/>
            <person name="Archibald J.M."/>
            <person name="Lukes J."/>
        </authorList>
    </citation>
    <scope>NUCLEOTIDE SEQUENCE</scope>
    <source>
        <strain evidence="11">CUL13</strain>
    </source>
</reference>
<dbReference type="InterPro" id="IPR003527">
    <property type="entry name" value="MAP_kinase_CS"/>
</dbReference>
<evidence type="ECO:0000313" key="11">
    <source>
        <dbReference type="EMBL" id="AGG11587.1"/>
    </source>
</evidence>
<feature type="non-terminal residue" evidence="11">
    <location>
        <position position="442"/>
    </location>
</feature>
<dbReference type="Gene3D" id="3.30.200.20">
    <property type="entry name" value="Phosphorylase Kinase, domain 1"/>
    <property type="match status" value="1"/>
</dbReference>
<comment type="catalytic activity">
    <reaction evidence="8">
        <text>L-threonyl-[protein] + ATP = O-phospho-L-threonyl-[protein] + ADP + H(+)</text>
        <dbReference type="Rhea" id="RHEA:46608"/>
        <dbReference type="Rhea" id="RHEA-COMP:11060"/>
        <dbReference type="Rhea" id="RHEA-COMP:11605"/>
        <dbReference type="ChEBI" id="CHEBI:15378"/>
        <dbReference type="ChEBI" id="CHEBI:30013"/>
        <dbReference type="ChEBI" id="CHEBI:30616"/>
        <dbReference type="ChEBI" id="CHEBI:61977"/>
        <dbReference type="ChEBI" id="CHEBI:456216"/>
        <dbReference type="EC" id="2.7.11.24"/>
    </reaction>
</comment>
<keyword evidence="5 6" id="KW-0067">ATP-binding</keyword>
<dbReference type="SMART" id="SM00220">
    <property type="entry name" value="S_TKc"/>
    <property type="match status" value="1"/>
</dbReference>
<dbReference type="CDD" id="cd07852">
    <property type="entry name" value="STKc_MAPK15-like"/>
    <property type="match status" value="1"/>
</dbReference>
<feature type="region of interest" description="Disordered" evidence="9">
    <location>
        <begin position="354"/>
        <end position="442"/>
    </location>
</feature>
<dbReference type="InterPro" id="IPR017441">
    <property type="entry name" value="Protein_kinase_ATP_BS"/>
</dbReference>
<keyword evidence="4 8" id="KW-0418">Kinase</keyword>
<comment type="similarity">
    <text evidence="8">Belongs to the protein kinase superfamily. Ser/Thr protein kinase family. MAP kinase subfamily.</text>
</comment>
<dbReference type="InterPro" id="IPR011009">
    <property type="entry name" value="Kinase-like_dom_sf"/>
</dbReference>
<feature type="compositionally biased region" description="Low complexity" evidence="9">
    <location>
        <begin position="355"/>
        <end position="389"/>
    </location>
</feature>
<dbReference type="Pfam" id="PF00069">
    <property type="entry name" value="Pkinase"/>
    <property type="match status" value="1"/>
</dbReference>
<dbReference type="AlphaFoldDB" id="U3LP01"/>